<dbReference type="SUPFAM" id="SSF54928">
    <property type="entry name" value="RNA-binding domain, RBD"/>
    <property type="match status" value="1"/>
</dbReference>
<dbReference type="InterPro" id="IPR000504">
    <property type="entry name" value="RRM_dom"/>
</dbReference>
<sequence length="238" mass="28405">YGEIVDINLVRDKSSGKFKGYGFLCYEDQRSTILAVDNLNGIKLGGRTIRVDHVANYKRPKGDERDEKGERKDLPLVGCAPTTPPGSDEDPDEEENDVVMEPKKKKKKKEKSKKRTKEKRKSEKGEVEERARARSPSAERWKIGRDNKELGGRTKTLGNTSEMDRDRKRYRDERSYRDRMNVDSYRRHDYKEKDREMDMREDVKYKGNIEERMKYRRDDERGRDKDTERRRYEDRNRK</sequence>
<feature type="non-terminal residue" evidence="3">
    <location>
        <position position="1"/>
    </location>
</feature>
<proteinExistence type="predicted"/>
<gene>
    <name evidence="3" type="ORF">PACLA_8A055290</name>
</gene>
<dbReference type="Gene3D" id="3.30.70.330">
    <property type="match status" value="1"/>
</dbReference>
<evidence type="ECO:0000313" key="4">
    <source>
        <dbReference type="Proteomes" id="UP001152795"/>
    </source>
</evidence>
<dbReference type="GO" id="GO:0071013">
    <property type="term" value="C:catalytic step 2 spliceosome"/>
    <property type="evidence" value="ECO:0007669"/>
    <property type="project" value="TreeGrafter"/>
</dbReference>
<evidence type="ECO:0000256" key="2">
    <source>
        <dbReference type="SAM" id="MobiDB-lite"/>
    </source>
</evidence>
<dbReference type="PANTHER" id="PTHR45880:SF1">
    <property type="entry name" value="RNA-BINDING MOTIF PROTEIN, X-LINKED 2"/>
    <property type="match status" value="1"/>
</dbReference>
<comment type="caution">
    <text evidence="3">The sequence shown here is derived from an EMBL/GenBank/DDBJ whole genome shotgun (WGS) entry which is preliminary data.</text>
</comment>
<dbReference type="GO" id="GO:0000398">
    <property type="term" value="P:mRNA splicing, via spliceosome"/>
    <property type="evidence" value="ECO:0007669"/>
    <property type="project" value="TreeGrafter"/>
</dbReference>
<feature type="compositionally biased region" description="Basic residues" evidence="2">
    <location>
        <begin position="103"/>
        <end position="119"/>
    </location>
</feature>
<accession>A0A6S7KEJ7</accession>
<dbReference type="GO" id="GO:0071011">
    <property type="term" value="C:precatalytic spliceosome"/>
    <property type="evidence" value="ECO:0007669"/>
    <property type="project" value="TreeGrafter"/>
</dbReference>
<organism evidence="3 4">
    <name type="scientific">Paramuricea clavata</name>
    <name type="common">Red gorgonian</name>
    <name type="synonym">Violescent sea-whip</name>
    <dbReference type="NCBI Taxonomy" id="317549"/>
    <lineage>
        <taxon>Eukaryota</taxon>
        <taxon>Metazoa</taxon>
        <taxon>Cnidaria</taxon>
        <taxon>Anthozoa</taxon>
        <taxon>Octocorallia</taxon>
        <taxon>Malacalcyonacea</taxon>
        <taxon>Plexauridae</taxon>
        <taxon>Paramuricea</taxon>
    </lineage>
</organism>
<evidence type="ECO:0000256" key="1">
    <source>
        <dbReference type="ARBA" id="ARBA00022884"/>
    </source>
</evidence>
<feature type="compositionally biased region" description="Acidic residues" evidence="2">
    <location>
        <begin position="87"/>
        <end position="98"/>
    </location>
</feature>
<dbReference type="Proteomes" id="UP001152795">
    <property type="component" value="Unassembled WGS sequence"/>
</dbReference>
<dbReference type="InterPro" id="IPR051847">
    <property type="entry name" value="RNA_proc/Spliceosome_comp"/>
</dbReference>
<dbReference type="PANTHER" id="PTHR45880">
    <property type="entry name" value="RNA-BINDING MOTIF PROTEIN, X-LINKED 2"/>
    <property type="match status" value="1"/>
</dbReference>
<dbReference type="GO" id="GO:0005686">
    <property type="term" value="C:U2 snRNP"/>
    <property type="evidence" value="ECO:0007669"/>
    <property type="project" value="TreeGrafter"/>
</dbReference>
<feature type="compositionally biased region" description="Basic and acidic residues" evidence="2">
    <location>
        <begin position="162"/>
        <end position="175"/>
    </location>
</feature>
<dbReference type="GO" id="GO:0003723">
    <property type="term" value="F:RNA binding"/>
    <property type="evidence" value="ECO:0007669"/>
    <property type="project" value="UniProtKB-UniRule"/>
</dbReference>
<dbReference type="Pfam" id="PF00076">
    <property type="entry name" value="RRM_1"/>
    <property type="match status" value="1"/>
</dbReference>
<protein>
    <submittedName>
        <fullName evidence="3">RNA-binding motif, X-linked 2</fullName>
    </submittedName>
</protein>
<dbReference type="OrthoDB" id="2573941at2759"/>
<dbReference type="PROSITE" id="PS50102">
    <property type="entry name" value="RRM"/>
    <property type="match status" value="1"/>
</dbReference>
<dbReference type="InterPro" id="IPR012677">
    <property type="entry name" value="Nucleotide-bd_a/b_plait_sf"/>
</dbReference>
<feature type="compositionally biased region" description="Basic and acidic residues" evidence="2">
    <location>
        <begin position="120"/>
        <end position="152"/>
    </location>
</feature>
<dbReference type="AlphaFoldDB" id="A0A6S7KEJ7"/>
<keyword evidence="1" id="KW-0694">RNA-binding</keyword>
<name>A0A6S7KEJ7_PARCT</name>
<evidence type="ECO:0000313" key="3">
    <source>
        <dbReference type="EMBL" id="CAB4025912.1"/>
    </source>
</evidence>
<keyword evidence="4" id="KW-1185">Reference proteome</keyword>
<feature type="compositionally biased region" description="Basic and acidic residues" evidence="2">
    <location>
        <begin position="58"/>
        <end position="74"/>
    </location>
</feature>
<feature type="region of interest" description="Disordered" evidence="2">
    <location>
        <begin position="58"/>
        <end position="175"/>
    </location>
</feature>
<feature type="region of interest" description="Disordered" evidence="2">
    <location>
        <begin position="206"/>
        <end position="238"/>
    </location>
</feature>
<dbReference type="InterPro" id="IPR035979">
    <property type="entry name" value="RBD_domain_sf"/>
</dbReference>
<reference evidence="3" key="1">
    <citation type="submission" date="2020-04" db="EMBL/GenBank/DDBJ databases">
        <authorList>
            <person name="Alioto T."/>
            <person name="Alioto T."/>
            <person name="Gomez Garrido J."/>
        </authorList>
    </citation>
    <scope>NUCLEOTIDE SEQUENCE</scope>
    <source>
        <strain evidence="3">A484AB</strain>
    </source>
</reference>
<dbReference type="EMBL" id="CACRXK020013890">
    <property type="protein sequence ID" value="CAB4025912.1"/>
    <property type="molecule type" value="Genomic_DNA"/>
</dbReference>